<dbReference type="EMBL" id="JASGBI010000001">
    <property type="protein sequence ID" value="MDI9237588.1"/>
    <property type="molecule type" value="Genomic_DNA"/>
</dbReference>
<evidence type="ECO:0000313" key="6">
    <source>
        <dbReference type="Proteomes" id="UP001321580"/>
    </source>
</evidence>
<dbReference type="InterPro" id="IPR012093">
    <property type="entry name" value="Pirin"/>
</dbReference>
<dbReference type="SUPFAM" id="SSF51182">
    <property type="entry name" value="RmlC-like cupins"/>
    <property type="match status" value="1"/>
</dbReference>
<dbReference type="Pfam" id="PF02678">
    <property type="entry name" value="Pirin"/>
    <property type="match status" value="1"/>
</dbReference>
<sequence length="233" mass="24889">MILQRPSDARGRSGHDSRQTFSFGGHYDAAWMGFGPLRVLNERHIAPGAALDVQRRANMEILAYVVDGALAHHDGVGGDSVVGAGELQWLSAGHGVQHAQANASADTPAHVLEIWIQPSRLNHEPAAARRGAVPDDVRGWVLLASGDGRDDSLAIRQDIGLSQARLARGEEVHHPLDPSRLYWLHLVRGEATVNGAMTLQAGDALGLRDESGVLALQGGSDKPALALLFDLPR</sequence>
<dbReference type="InterPro" id="IPR041602">
    <property type="entry name" value="Quercetinase_C"/>
</dbReference>
<dbReference type="InterPro" id="IPR011051">
    <property type="entry name" value="RmlC_Cupin_sf"/>
</dbReference>
<evidence type="ECO:0000259" key="3">
    <source>
        <dbReference type="Pfam" id="PF02678"/>
    </source>
</evidence>
<evidence type="ECO:0000256" key="2">
    <source>
        <dbReference type="RuleBase" id="RU003457"/>
    </source>
</evidence>
<dbReference type="Gene3D" id="2.60.120.10">
    <property type="entry name" value="Jelly Rolls"/>
    <property type="match status" value="2"/>
</dbReference>
<evidence type="ECO:0000313" key="5">
    <source>
        <dbReference type="EMBL" id="MDI9237588.1"/>
    </source>
</evidence>
<dbReference type="PANTHER" id="PTHR43212">
    <property type="entry name" value="QUERCETIN 2,3-DIOXYGENASE"/>
    <property type="match status" value="1"/>
</dbReference>
<feature type="domain" description="Quercetin 2,3-dioxygenase C-terminal cupin" evidence="4">
    <location>
        <begin position="142"/>
        <end position="231"/>
    </location>
</feature>
<protein>
    <submittedName>
        <fullName evidence="5">Pirin family protein</fullName>
    </submittedName>
</protein>
<proteinExistence type="inferred from homology"/>
<comment type="caution">
    <text evidence="5">The sequence shown here is derived from an EMBL/GenBank/DDBJ whole genome shotgun (WGS) entry which is preliminary data.</text>
</comment>
<dbReference type="Pfam" id="PF17954">
    <property type="entry name" value="Pirin_C_2"/>
    <property type="match status" value="1"/>
</dbReference>
<keyword evidence="6" id="KW-1185">Reference proteome</keyword>
<accession>A0ABT6XCE0</accession>
<dbReference type="RefSeq" id="WP_283211100.1">
    <property type="nucleotide sequence ID" value="NZ_JASGBI010000001.1"/>
</dbReference>
<comment type="similarity">
    <text evidence="1 2">Belongs to the pirin family.</text>
</comment>
<dbReference type="PANTHER" id="PTHR43212:SF3">
    <property type="entry name" value="QUERCETIN 2,3-DIOXYGENASE"/>
    <property type="match status" value="1"/>
</dbReference>
<evidence type="ECO:0000259" key="4">
    <source>
        <dbReference type="Pfam" id="PF17954"/>
    </source>
</evidence>
<name>A0ABT6XCE0_9GAMM</name>
<dbReference type="Proteomes" id="UP001321580">
    <property type="component" value="Unassembled WGS sequence"/>
</dbReference>
<organism evidence="5 6">
    <name type="scientific">Lysobacter stagni</name>
    <dbReference type="NCBI Taxonomy" id="3045172"/>
    <lineage>
        <taxon>Bacteria</taxon>
        <taxon>Pseudomonadati</taxon>
        <taxon>Pseudomonadota</taxon>
        <taxon>Gammaproteobacteria</taxon>
        <taxon>Lysobacterales</taxon>
        <taxon>Lysobacteraceae</taxon>
        <taxon>Lysobacter</taxon>
    </lineage>
</organism>
<dbReference type="InterPro" id="IPR003829">
    <property type="entry name" value="Pirin_N_dom"/>
</dbReference>
<feature type="domain" description="Pirin N-terminal" evidence="3">
    <location>
        <begin position="8"/>
        <end position="116"/>
    </location>
</feature>
<evidence type="ECO:0000256" key="1">
    <source>
        <dbReference type="ARBA" id="ARBA00008416"/>
    </source>
</evidence>
<dbReference type="PIRSF" id="PIRSF006232">
    <property type="entry name" value="Pirin"/>
    <property type="match status" value="1"/>
</dbReference>
<dbReference type="InterPro" id="IPR014710">
    <property type="entry name" value="RmlC-like_jellyroll"/>
</dbReference>
<gene>
    <name evidence="5" type="ORF">QLQ15_01525</name>
</gene>
<reference evidence="5 6" key="1">
    <citation type="submission" date="2023-05" db="EMBL/GenBank/DDBJ databases">
        <title>Lysobacter sp. strain LF1 Genome sequencing and assembly.</title>
        <authorList>
            <person name="Jung Y."/>
        </authorList>
    </citation>
    <scope>NUCLEOTIDE SEQUENCE [LARGE SCALE GENOMIC DNA]</scope>
    <source>
        <strain evidence="5 6">LF1</strain>
    </source>
</reference>